<keyword evidence="2 5" id="KW-0812">Transmembrane</keyword>
<feature type="transmembrane region" description="Helical" evidence="5">
    <location>
        <begin position="7"/>
        <end position="24"/>
    </location>
</feature>
<proteinExistence type="predicted"/>
<feature type="transmembrane region" description="Helical" evidence="5">
    <location>
        <begin position="315"/>
        <end position="337"/>
    </location>
</feature>
<comment type="caution">
    <text evidence="6">The sequence shown here is derived from an EMBL/GenBank/DDBJ whole genome shotgun (WGS) entry which is preliminary data.</text>
</comment>
<dbReference type="PANTHER" id="PTHR43424:SF1">
    <property type="entry name" value="LOCUS PUTATIVE PROTEIN 1-RELATED"/>
    <property type="match status" value="1"/>
</dbReference>
<dbReference type="AlphaFoldDB" id="A0A7C4JRF1"/>
<feature type="transmembrane region" description="Helical" evidence="5">
    <location>
        <begin position="349"/>
        <end position="367"/>
    </location>
</feature>
<evidence type="ECO:0000256" key="1">
    <source>
        <dbReference type="ARBA" id="ARBA00004141"/>
    </source>
</evidence>
<dbReference type="EMBL" id="DSZN01000044">
    <property type="protein sequence ID" value="HGQ85236.1"/>
    <property type="molecule type" value="Genomic_DNA"/>
</dbReference>
<evidence type="ECO:0000313" key="6">
    <source>
        <dbReference type="EMBL" id="HGQ85236.1"/>
    </source>
</evidence>
<feature type="transmembrane region" description="Helical" evidence="5">
    <location>
        <begin position="66"/>
        <end position="90"/>
    </location>
</feature>
<comment type="subcellular location">
    <subcellularLocation>
        <location evidence="1">Membrane</location>
        <topology evidence="1">Multi-pass membrane protein</topology>
    </subcellularLocation>
</comment>
<feature type="transmembrane region" description="Helical" evidence="5">
    <location>
        <begin position="30"/>
        <end position="54"/>
    </location>
</feature>
<feature type="transmembrane region" description="Helical" evidence="5">
    <location>
        <begin position="275"/>
        <end position="295"/>
    </location>
</feature>
<dbReference type="InterPro" id="IPR052556">
    <property type="entry name" value="PolySynth_Transporter"/>
</dbReference>
<evidence type="ECO:0000256" key="2">
    <source>
        <dbReference type="ARBA" id="ARBA00022692"/>
    </source>
</evidence>
<evidence type="ECO:0000256" key="5">
    <source>
        <dbReference type="SAM" id="Phobius"/>
    </source>
</evidence>
<gene>
    <name evidence="6" type="ORF">ENT66_02365</name>
</gene>
<dbReference type="InterPro" id="IPR002797">
    <property type="entry name" value="Polysacc_synth"/>
</dbReference>
<dbReference type="Pfam" id="PF01943">
    <property type="entry name" value="Polysacc_synt"/>
    <property type="match status" value="1"/>
</dbReference>
<feature type="transmembrane region" description="Helical" evidence="5">
    <location>
        <begin position="158"/>
        <end position="178"/>
    </location>
</feature>
<evidence type="ECO:0000256" key="3">
    <source>
        <dbReference type="ARBA" id="ARBA00022989"/>
    </source>
</evidence>
<dbReference type="GO" id="GO:0016020">
    <property type="term" value="C:membrane"/>
    <property type="evidence" value="ECO:0007669"/>
    <property type="project" value="UniProtKB-SubCell"/>
</dbReference>
<protein>
    <submittedName>
        <fullName evidence="6">Flippase</fullName>
    </submittedName>
</protein>
<sequence length="411" mass="46304">MFAEQILRMVAGFLVGVWVARYLGPEKFGLFSYALAFVSIFQGIVKSGLDGILVRDLVREPDKATVYLGTAFWLKLFGAVITLLFIGLAIPFTGNDATTNLYILIIASGLIFQSFEVIDFYFQSKVLAKFVSICKMVQLALSSLIKIFLILIGADLIWFVMVSLIDMITLAITLNIAYKYNKNPSFYKYFDISLAKRLLKDSWPLILSSVAVMIYMRIDQVMIKNMLGDKEVGLYSAAVKLVEVWYFIPMIVAQSLFPAIVKAKEISEELYFKRLQGLYALMIWTAIAIALPITFLSEWIIKFLYGLEYLQSSKVLSISIWAGVFVFLGVASSKYLLAENYNTISFLRTLIGASVNILFNSLLIPTFKIEGAAFATLISQFIAVFFIVFVPHVNRQVLLMVRSFIPITGRN</sequence>
<accession>A0A7C4JRF1</accession>
<organism evidence="6">
    <name type="scientific">Thermodesulfobacterium geofontis</name>
    <dbReference type="NCBI Taxonomy" id="1295609"/>
    <lineage>
        <taxon>Bacteria</taxon>
        <taxon>Pseudomonadati</taxon>
        <taxon>Thermodesulfobacteriota</taxon>
        <taxon>Thermodesulfobacteria</taxon>
        <taxon>Thermodesulfobacteriales</taxon>
        <taxon>Thermodesulfobacteriaceae</taxon>
        <taxon>Thermodesulfobacterium</taxon>
    </lineage>
</organism>
<reference evidence="6" key="1">
    <citation type="journal article" date="2020" name="mSystems">
        <title>Genome- and Community-Level Interaction Insights into Carbon Utilization and Element Cycling Functions of Hydrothermarchaeota in Hydrothermal Sediment.</title>
        <authorList>
            <person name="Zhou Z."/>
            <person name="Liu Y."/>
            <person name="Xu W."/>
            <person name="Pan J."/>
            <person name="Luo Z.H."/>
            <person name="Li M."/>
        </authorList>
    </citation>
    <scope>NUCLEOTIDE SEQUENCE [LARGE SCALE GENOMIC DNA]</scope>
    <source>
        <strain evidence="6">SpSt-6</strain>
    </source>
</reference>
<feature type="transmembrane region" description="Helical" evidence="5">
    <location>
        <begin position="373"/>
        <end position="393"/>
    </location>
</feature>
<feature type="transmembrane region" description="Helical" evidence="5">
    <location>
        <begin position="102"/>
        <end position="121"/>
    </location>
</feature>
<evidence type="ECO:0000256" key="4">
    <source>
        <dbReference type="ARBA" id="ARBA00023136"/>
    </source>
</evidence>
<keyword evidence="4 5" id="KW-0472">Membrane</keyword>
<keyword evidence="3 5" id="KW-1133">Transmembrane helix</keyword>
<name>A0A7C4JRF1_9BACT</name>
<feature type="transmembrane region" description="Helical" evidence="5">
    <location>
        <begin position="133"/>
        <end position="152"/>
    </location>
</feature>
<dbReference type="PANTHER" id="PTHR43424">
    <property type="entry name" value="LOCUS PUTATIVE PROTEIN 1-RELATED"/>
    <property type="match status" value="1"/>
</dbReference>
<dbReference type="CDD" id="cd13128">
    <property type="entry name" value="MATE_Wzx_like"/>
    <property type="match status" value="1"/>
</dbReference>